<accession>A0A5N4B4E6</accession>
<evidence type="ECO:0000256" key="6">
    <source>
        <dbReference type="PROSITE-ProRule" id="PRU00309"/>
    </source>
</evidence>
<evidence type="ECO:0000256" key="1">
    <source>
        <dbReference type="ARBA" id="ARBA00001968"/>
    </source>
</evidence>
<dbReference type="GO" id="GO:0008270">
    <property type="term" value="F:zinc ion binding"/>
    <property type="evidence" value="ECO:0007669"/>
    <property type="project" value="UniProtKB-KW"/>
</dbReference>
<evidence type="ECO:0000313" key="9">
    <source>
        <dbReference type="Proteomes" id="UP000327044"/>
    </source>
</evidence>
<evidence type="ECO:0000256" key="3">
    <source>
        <dbReference type="ARBA" id="ARBA00022771"/>
    </source>
</evidence>
<keyword evidence="5 6" id="KW-0238">DNA-binding</keyword>
<dbReference type="AlphaFoldDB" id="A0A5N4B4E6"/>
<keyword evidence="4" id="KW-0862">Zinc</keyword>
<keyword evidence="3 6" id="KW-0863">Zinc-finger</keyword>
<gene>
    <name evidence="8" type="ORF">PPYR_01394</name>
</gene>
<evidence type="ECO:0000256" key="2">
    <source>
        <dbReference type="ARBA" id="ARBA00022723"/>
    </source>
</evidence>
<dbReference type="Pfam" id="PF05485">
    <property type="entry name" value="THAP"/>
    <property type="match status" value="1"/>
</dbReference>
<sequence length="366" mass="42486">MPNFCAVAQCGSRSNRDKVSFFRFPSIYDNNKKVDPRKERRREAWILATRRTDLTDSKLKYQMICSRHFLEGKPAKLSDENHPDWIPSQNMGYDKRKASMERYNRSKKRIKQESIQEPLLNMEIATHSAEVFDNLTSTLETTECTNVTEKDLEYGLLKANEEIYRLRKELSVHKFSMSDMKDDAKCKFYTGLSFEIFTEKPKNKEASSQHFSHYKHHHTIKYFIGISPQGSVMFISKAFTGRSSDKFITENSGFLKNLLPGDLILADRGFLIKDSVNLCMAEVQMPAFLKGKKQLHPKEVEDTRKLANVRIHVERVIGLLRRKYKITSNTLPMFMVRSKYKKIQTIDKILTVSCALINFCPSIVPQ</sequence>
<dbReference type="SMART" id="SM00980">
    <property type="entry name" value="THAP"/>
    <property type="match status" value="1"/>
</dbReference>
<keyword evidence="2" id="KW-0479">Metal-binding</keyword>
<reference evidence="8 9" key="1">
    <citation type="journal article" date="2018" name="Elife">
        <title>Firefly genomes illuminate parallel origins of bioluminescence in beetles.</title>
        <authorList>
            <person name="Fallon T.R."/>
            <person name="Lower S.E."/>
            <person name="Chang C.H."/>
            <person name="Bessho-Uehara M."/>
            <person name="Martin G.J."/>
            <person name="Bewick A.J."/>
            <person name="Behringer M."/>
            <person name="Debat H.J."/>
            <person name="Wong I."/>
            <person name="Day J.C."/>
            <person name="Suvorov A."/>
            <person name="Silva C.J."/>
            <person name="Stanger-Hall K.F."/>
            <person name="Hall D.W."/>
            <person name="Schmitz R.J."/>
            <person name="Nelson D.R."/>
            <person name="Lewis S.M."/>
            <person name="Shigenobu S."/>
            <person name="Bybee S.M."/>
            <person name="Larracuente A.M."/>
            <person name="Oba Y."/>
            <person name="Weng J.K."/>
        </authorList>
    </citation>
    <scope>NUCLEOTIDE SEQUENCE [LARGE SCALE GENOMIC DNA]</scope>
    <source>
        <strain evidence="8">1611_PpyrPB1</strain>
        <tissue evidence="8">Whole body</tissue>
    </source>
</reference>
<dbReference type="InterPro" id="IPR027806">
    <property type="entry name" value="HARBI1_dom"/>
</dbReference>
<dbReference type="GO" id="GO:0003677">
    <property type="term" value="F:DNA binding"/>
    <property type="evidence" value="ECO:0007669"/>
    <property type="project" value="UniProtKB-UniRule"/>
</dbReference>
<dbReference type="InParanoid" id="A0A5N4B4E6"/>
<dbReference type="PANTHER" id="PTHR23080">
    <property type="entry name" value="THAP DOMAIN PROTEIN"/>
    <property type="match status" value="1"/>
</dbReference>
<evidence type="ECO:0000256" key="5">
    <source>
        <dbReference type="ARBA" id="ARBA00023125"/>
    </source>
</evidence>
<dbReference type="Proteomes" id="UP000327044">
    <property type="component" value="Unassembled WGS sequence"/>
</dbReference>
<dbReference type="SUPFAM" id="SSF57716">
    <property type="entry name" value="Glucocorticoid receptor-like (DNA-binding domain)"/>
    <property type="match status" value="1"/>
</dbReference>
<evidence type="ECO:0000313" key="8">
    <source>
        <dbReference type="EMBL" id="KAB0804424.1"/>
    </source>
</evidence>
<dbReference type="EMBL" id="VVIM01000001">
    <property type="protein sequence ID" value="KAB0804424.1"/>
    <property type="molecule type" value="Genomic_DNA"/>
</dbReference>
<name>A0A5N4B4E6_PHOPY</name>
<protein>
    <recommendedName>
        <fullName evidence="7">THAP-type domain-containing protein</fullName>
    </recommendedName>
</protein>
<dbReference type="PANTHER" id="PTHR23080:SF63">
    <property type="entry name" value="TICK TRANSPOSON"/>
    <property type="match status" value="1"/>
</dbReference>
<dbReference type="Pfam" id="PF13359">
    <property type="entry name" value="DDE_Tnp_4"/>
    <property type="match status" value="1"/>
</dbReference>
<feature type="domain" description="THAP-type" evidence="7">
    <location>
        <begin position="1"/>
        <end position="86"/>
    </location>
</feature>
<evidence type="ECO:0000256" key="4">
    <source>
        <dbReference type="ARBA" id="ARBA00022833"/>
    </source>
</evidence>
<proteinExistence type="predicted"/>
<comment type="caution">
    <text evidence="8">The sequence shown here is derived from an EMBL/GenBank/DDBJ whole genome shotgun (WGS) entry which is preliminary data.</text>
</comment>
<organism evidence="8 9">
    <name type="scientific">Photinus pyralis</name>
    <name type="common">Common eastern firefly</name>
    <name type="synonym">Lampyris pyralis</name>
    <dbReference type="NCBI Taxonomy" id="7054"/>
    <lineage>
        <taxon>Eukaryota</taxon>
        <taxon>Metazoa</taxon>
        <taxon>Ecdysozoa</taxon>
        <taxon>Arthropoda</taxon>
        <taxon>Hexapoda</taxon>
        <taxon>Insecta</taxon>
        <taxon>Pterygota</taxon>
        <taxon>Neoptera</taxon>
        <taxon>Endopterygota</taxon>
        <taxon>Coleoptera</taxon>
        <taxon>Polyphaga</taxon>
        <taxon>Elateriformia</taxon>
        <taxon>Elateroidea</taxon>
        <taxon>Lampyridae</taxon>
        <taxon>Lampyrinae</taxon>
        <taxon>Photinus</taxon>
    </lineage>
</organism>
<comment type="cofactor">
    <cofactor evidence="1">
        <name>a divalent metal cation</name>
        <dbReference type="ChEBI" id="CHEBI:60240"/>
    </cofactor>
</comment>
<keyword evidence="9" id="KW-1185">Reference proteome</keyword>
<dbReference type="InterPro" id="IPR006612">
    <property type="entry name" value="THAP_Znf"/>
</dbReference>
<evidence type="ECO:0000259" key="7">
    <source>
        <dbReference type="PROSITE" id="PS50950"/>
    </source>
</evidence>
<dbReference type="PROSITE" id="PS50950">
    <property type="entry name" value="ZF_THAP"/>
    <property type="match status" value="1"/>
</dbReference>